<dbReference type="Gene3D" id="3.30.70.20">
    <property type="match status" value="1"/>
</dbReference>
<evidence type="ECO:0000256" key="2">
    <source>
        <dbReference type="ARBA" id="ARBA00006561"/>
    </source>
</evidence>
<gene>
    <name evidence="10" type="ORF">EI684_20190</name>
</gene>
<dbReference type="PROSITE" id="PS51379">
    <property type="entry name" value="4FE4S_FER_2"/>
    <property type="match status" value="4"/>
</dbReference>
<evidence type="ECO:0000256" key="8">
    <source>
        <dbReference type="ARBA" id="ARBA00023014"/>
    </source>
</evidence>
<dbReference type="InterPro" id="IPR017896">
    <property type="entry name" value="4Fe4S_Fe-S-bd"/>
</dbReference>
<feature type="domain" description="4Fe-4S ferredoxin-type" evidence="9">
    <location>
        <begin position="99"/>
        <end position="128"/>
    </location>
</feature>
<dbReference type="PROSITE" id="PS00198">
    <property type="entry name" value="4FE4S_FER_1"/>
    <property type="match status" value="3"/>
</dbReference>
<comment type="similarity">
    <text evidence="2">Belongs to the HdrA family.</text>
</comment>
<dbReference type="EMBL" id="RSAS01000831">
    <property type="protein sequence ID" value="RRR66746.1"/>
    <property type="molecule type" value="Genomic_DNA"/>
</dbReference>
<keyword evidence="4" id="KW-0479">Metal-binding</keyword>
<keyword evidence="6" id="KW-0560">Oxidoreductase</keyword>
<evidence type="ECO:0000256" key="5">
    <source>
        <dbReference type="ARBA" id="ARBA00022827"/>
    </source>
</evidence>
<protein>
    <submittedName>
        <fullName evidence="10">CoB--CoM heterodisulfide reductase iron-sulfur subunit A family protein</fullName>
    </submittedName>
</protein>
<accession>A0A426TS61</accession>
<comment type="caution">
    <text evidence="10">The sequence shown here is derived from an EMBL/GenBank/DDBJ whole genome shotgun (WGS) entry which is preliminary data.</text>
</comment>
<dbReference type="Pfam" id="PF13450">
    <property type="entry name" value="NAD_binding_8"/>
    <property type="match status" value="1"/>
</dbReference>
<keyword evidence="3" id="KW-0004">4Fe-4S</keyword>
<feature type="domain" description="4Fe-4S ferredoxin-type" evidence="9">
    <location>
        <begin position="146"/>
        <end position="175"/>
    </location>
</feature>
<sequence>MQTQSYDTLVIGAGISGMQAALDLADKGYRVLVVERQASIGGTMVKLDKTFPTNDCAICIAAPKMVELARHPNITLLTSARVEQVKGSVGNFEVTVWRQTTYVDPELCTGCGDCASACPVEVADTFNGRLAQRKAVYLQFPQAVPAIYTIDYAHCTGCGACDRACGPRAISFLRRSRPLRATVASIIVATGFELLEPTELRKEYGFGRFPNVLTALQYERILSASGPSDGHIVRPSDGKTPASVAWIQCVGSRSEQGGYPYCSKICCMYATKEALITREHAPQTQATIFYMDLRAYGKDFQQYYERAAEHGVRYVRSRPALVSENADQSVTLNYTDTLTGELCSERFDMLILSTAVVPSPDNRRLAQALEIAVDEHGFFVPRDALREPLHATREGVFLAGGAQGPNDIPDSVAQACGAAGRAAIPLALRERAKAAEPPAEREVSEEPTRTGVFVCSCGKNIGGFVDVAAVAQAASTLPGVAFVESSTFACSEDAQRRIRAAVAANGINRVVVAACSPITHGPVFQQTCAEVGLNAGLFEMANIRNQCSWVHSGDPGPATSKSIDLVRMAVARADQMRPLTAQMLPVHPDCLVIGGGVAGMHAALTLADMGINTYLVEREPTLGGKLNTLATLYPGDVAASDLREQIVHAVQQRPRIKVFLGTEVREVGGHVGDFRVTLDEGIGGEINEVRVGTMIVATGFRETNLRGRYGYGDDPRVITQLELERHLREGTLGTPRSVVMINCAGSLEAENPNCCRIGCGIAVKNLRRLREAVPAAKLTLLYHDLRVYGKGQEEHFTQMLHEVNPLRVRYDTTRPPTVAATQNALEVSVYDTLLRDELTLEADLVVLTAALRGDSETSRLKQMLKVAANGQDFYSEAHAKIRPLDFTTEGIYLCGADHYPRTIADTMAQAAGAASRAAIPLLRGEVSVEAIVAEVQPELCSGCGLCLESCAYGAMSMDMLQNLVTIEEVLCKGCGTCVAACPSGALQQRGFTDPQLLAMIETAWEGATNE</sequence>
<dbReference type="GO" id="GO:0051539">
    <property type="term" value="F:4 iron, 4 sulfur cluster binding"/>
    <property type="evidence" value="ECO:0007669"/>
    <property type="project" value="UniProtKB-KW"/>
</dbReference>
<proteinExistence type="inferred from homology"/>
<dbReference type="Proteomes" id="UP000280307">
    <property type="component" value="Unassembled WGS sequence"/>
</dbReference>
<keyword evidence="7" id="KW-0408">Iron</keyword>
<feature type="domain" description="4Fe-4S ferredoxin-type" evidence="9">
    <location>
        <begin position="962"/>
        <end position="991"/>
    </location>
</feature>
<reference evidence="10 11" key="1">
    <citation type="submission" date="2018-12" db="EMBL/GenBank/DDBJ databases">
        <title>Genome Sequence of Candidatus Viridilinea halotolerans isolated from saline sulfide-rich spring.</title>
        <authorList>
            <person name="Grouzdev D.S."/>
            <person name="Burganskaya E.I."/>
            <person name="Krutkina M.S."/>
            <person name="Sukhacheva M.V."/>
            <person name="Gorlenko V.M."/>
        </authorList>
    </citation>
    <scope>NUCLEOTIDE SEQUENCE [LARGE SCALE GENOMIC DNA]</scope>
    <source>
        <strain evidence="10">Chok-6</strain>
    </source>
</reference>
<evidence type="ECO:0000256" key="3">
    <source>
        <dbReference type="ARBA" id="ARBA00022485"/>
    </source>
</evidence>
<evidence type="ECO:0000256" key="6">
    <source>
        <dbReference type="ARBA" id="ARBA00023002"/>
    </source>
</evidence>
<dbReference type="AlphaFoldDB" id="A0A426TS61"/>
<keyword evidence="5" id="KW-0274">FAD</keyword>
<dbReference type="InterPro" id="IPR036188">
    <property type="entry name" value="FAD/NAD-bd_sf"/>
</dbReference>
<dbReference type="SUPFAM" id="SSF51905">
    <property type="entry name" value="FAD/NAD(P)-binding domain"/>
    <property type="match status" value="2"/>
</dbReference>
<dbReference type="Gene3D" id="3.50.50.60">
    <property type="entry name" value="FAD/NAD(P)-binding domain"/>
    <property type="match status" value="2"/>
</dbReference>
<evidence type="ECO:0000259" key="9">
    <source>
        <dbReference type="PROSITE" id="PS51379"/>
    </source>
</evidence>
<dbReference type="PANTHER" id="PTHR43498">
    <property type="entry name" value="FERREDOXIN:COB-COM HETERODISULFIDE REDUCTASE SUBUNIT A"/>
    <property type="match status" value="1"/>
</dbReference>
<dbReference type="InterPro" id="IPR023753">
    <property type="entry name" value="FAD/NAD-binding_dom"/>
</dbReference>
<dbReference type="Gene3D" id="3.30.70.3270">
    <property type="match status" value="1"/>
</dbReference>
<keyword evidence="8" id="KW-0411">Iron-sulfur</keyword>
<comment type="cofactor">
    <cofactor evidence="1">
        <name>FAD</name>
        <dbReference type="ChEBI" id="CHEBI:57692"/>
    </cofactor>
</comment>
<feature type="domain" description="4Fe-4S ferredoxin-type" evidence="9">
    <location>
        <begin position="931"/>
        <end position="960"/>
    </location>
</feature>
<keyword evidence="5" id="KW-0285">Flavoprotein</keyword>
<dbReference type="PANTHER" id="PTHR43498:SF1">
    <property type="entry name" value="COB--COM HETERODISULFIDE REDUCTASE IRON-SULFUR SUBUNIT A"/>
    <property type="match status" value="1"/>
</dbReference>
<dbReference type="InterPro" id="IPR039650">
    <property type="entry name" value="HdrA-like"/>
</dbReference>
<dbReference type="Pfam" id="PF07992">
    <property type="entry name" value="Pyr_redox_2"/>
    <property type="match status" value="1"/>
</dbReference>
<dbReference type="GO" id="GO:0016491">
    <property type="term" value="F:oxidoreductase activity"/>
    <property type="evidence" value="ECO:0007669"/>
    <property type="project" value="UniProtKB-KW"/>
</dbReference>
<dbReference type="GO" id="GO:0046872">
    <property type="term" value="F:metal ion binding"/>
    <property type="evidence" value="ECO:0007669"/>
    <property type="project" value="UniProtKB-KW"/>
</dbReference>
<dbReference type="SUPFAM" id="SSF54862">
    <property type="entry name" value="4Fe-4S ferredoxins"/>
    <property type="match status" value="1"/>
</dbReference>
<evidence type="ECO:0000313" key="11">
    <source>
        <dbReference type="Proteomes" id="UP000280307"/>
    </source>
</evidence>
<dbReference type="Pfam" id="PF00037">
    <property type="entry name" value="Fer4"/>
    <property type="match status" value="1"/>
</dbReference>
<dbReference type="InterPro" id="IPR017900">
    <property type="entry name" value="4Fe4S_Fe_S_CS"/>
</dbReference>
<organism evidence="10 11">
    <name type="scientific">Candidatus Viridilinea halotolerans</name>
    <dbReference type="NCBI Taxonomy" id="2491704"/>
    <lineage>
        <taxon>Bacteria</taxon>
        <taxon>Bacillati</taxon>
        <taxon>Chloroflexota</taxon>
        <taxon>Chloroflexia</taxon>
        <taxon>Chloroflexales</taxon>
        <taxon>Chloroflexineae</taxon>
        <taxon>Oscillochloridaceae</taxon>
        <taxon>Candidatus Viridilinea</taxon>
    </lineage>
</organism>
<dbReference type="Pfam" id="PF12838">
    <property type="entry name" value="Fer4_7"/>
    <property type="match status" value="1"/>
</dbReference>
<evidence type="ECO:0000256" key="7">
    <source>
        <dbReference type="ARBA" id="ARBA00023004"/>
    </source>
</evidence>
<name>A0A426TS61_9CHLR</name>
<evidence type="ECO:0000313" key="10">
    <source>
        <dbReference type="EMBL" id="RRR66746.1"/>
    </source>
</evidence>
<evidence type="ECO:0000256" key="1">
    <source>
        <dbReference type="ARBA" id="ARBA00001974"/>
    </source>
</evidence>
<evidence type="ECO:0000256" key="4">
    <source>
        <dbReference type="ARBA" id="ARBA00022723"/>
    </source>
</evidence>